<sequence length="99" mass="11140">MWPPSSQAPPQQISQQQLSSLPARADKARTLWIGNLHQATTGWTRTTQLPLRLFRSHRQVSDESFRLNWASLSADEKPRDHTTVFVGDLVADHPPSGDI</sequence>
<comment type="caution">
    <text evidence="2">The sequence shown here is derived from an EMBL/GenBank/DDBJ whole genome shotgun (WGS) entry which is preliminary data.</text>
</comment>
<keyword evidence="3" id="KW-1185">Reference proteome</keyword>
<dbReference type="EMBL" id="JASCZI010090644">
    <property type="protein sequence ID" value="MED6143895.1"/>
    <property type="molecule type" value="Genomic_DNA"/>
</dbReference>
<gene>
    <name evidence="2" type="ORF">PIB30_009968</name>
</gene>
<evidence type="ECO:0000313" key="3">
    <source>
        <dbReference type="Proteomes" id="UP001341840"/>
    </source>
</evidence>
<proteinExistence type="predicted"/>
<evidence type="ECO:0000256" key="1">
    <source>
        <dbReference type="SAM" id="MobiDB-lite"/>
    </source>
</evidence>
<protein>
    <submittedName>
        <fullName evidence="2">Uncharacterized protein</fullName>
    </submittedName>
</protein>
<accession>A0ABU6T5C5</accession>
<organism evidence="2 3">
    <name type="scientific">Stylosanthes scabra</name>
    <dbReference type="NCBI Taxonomy" id="79078"/>
    <lineage>
        <taxon>Eukaryota</taxon>
        <taxon>Viridiplantae</taxon>
        <taxon>Streptophyta</taxon>
        <taxon>Embryophyta</taxon>
        <taxon>Tracheophyta</taxon>
        <taxon>Spermatophyta</taxon>
        <taxon>Magnoliopsida</taxon>
        <taxon>eudicotyledons</taxon>
        <taxon>Gunneridae</taxon>
        <taxon>Pentapetalae</taxon>
        <taxon>rosids</taxon>
        <taxon>fabids</taxon>
        <taxon>Fabales</taxon>
        <taxon>Fabaceae</taxon>
        <taxon>Papilionoideae</taxon>
        <taxon>50 kb inversion clade</taxon>
        <taxon>dalbergioids sensu lato</taxon>
        <taxon>Dalbergieae</taxon>
        <taxon>Pterocarpus clade</taxon>
        <taxon>Stylosanthes</taxon>
    </lineage>
</organism>
<reference evidence="2 3" key="1">
    <citation type="journal article" date="2023" name="Plants (Basel)">
        <title>Bridging the Gap: Combining Genomics and Transcriptomics Approaches to Understand Stylosanthes scabra, an Orphan Legume from the Brazilian Caatinga.</title>
        <authorList>
            <person name="Ferreira-Neto J.R.C."/>
            <person name="da Silva M.D."/>
            <person name="Binneck E."/>
            <person name="de Melo N.F."/>
            <person name="da Silva R.H."/>
            <person name="de Melo A.L.T.M."/>
            <person name="Pandolfi V."/>
            <person name="Bustamante F.O."/>
            <person name="Brasileiro-Vidal A.C."/>
            <person name="Benko-Iseppon A.M."/>
        </authorList>
    </citation>
    <scope>NUCLEOTIDE SEQUENCE [LARGE SCALE GENOMIC DNA]</scope>
    <source>
        <tissue evidence="2">Leaves</tissue>
    </source>
</reference>
<name>A0ABU6T5C5_9FABA</name>
<feature type="compositionally biased region" description="Low complexity" evidence="1">
    <location>
        <begin position="8"/>
        <end position="22"/>
    </location>
</feature>
<evidence type="ECO:0000313" key="2">
    <source>
        <dbReference type="EMBL" id="MED6143895.1"/>
    </source>
</evidence>
<dbReference type="Proteomes" id="UP001341840">
    <property type="component" value="Unassembled WGS sequence"/>
</dbReference>
<feature type="region of interest" description="Disordered" evidence="1">
    <location>
        <begin position="1"/>
        <end position="22"/>
    </location>
</feature>